<keyword evidence="2" id="KW-1185">Reference proteome</keyword>
<reference evidence="1 2" key="1">
    <citation type="submission" date="2023-01" db="EMBL/GenBank/DDBJ databases">
        <title>Analysis of 21 Apiospora genomes using comparative genomics revels a genus with tremendous synthesis potential of carbohydrate active enzymes and secondary metabolites.</title>
        <authorList>
            <person name="Sorensen T."/>
        </authorList>
    </citation>
    <scope>NUCLEOTIDE SEQUENCE [LARGE SCALE GENOMIC DNA]</scope>
    <source>
        <strain evidence="1 2">CBS 135458</strain>
    </source>
</reference>
<dbReference type="EMBL" id="JAQQWL010000003">
    <property type="protein sequence ID" value="KAK8079277.1"/>
    <property type="molecule type" value="Genomic_DNA"/>
</dbReference>
<dbReference type="RefSeq" id="XP_066720348.1">
    <property type="nucleotide sequence ID" value="XM_066854493.1"/>
</dbReference>
<accession>A0ABR1W712</accession>
<protein>
    <submittedName>
        <fullName evidence="1">Uncharacterized protein</fullName>
    </submittedName>
</protein>
<evidence type="ECO:0000313" key="2">
    <source>
        <dbReference type="Proteomes" id="UP001480595"/>
    </source>
</evidence>
<proteinExistence type="predicted"/>
<name>A0ABR1W712_9PEZI</name>
<sequence>MYDALLRRKRDKILKTLWALMQKKDPTSFETVYFAIFILLHEISATSKDRFRWSRKTKSRYDFGTSLDACISADMRLQARYDMEESMEDLHEGANIILSLWTYFKRNLCPDVEDWTSIRNNPPKAKIKLQCVSDDVRRLMIALSIASEGGIESETEKPTSQITSRYTWKKKKVRTEADRPFIWERDMHFTSQMFQAHWQAQRQWQRWDA</sequence>
<dbReference type="Proteomes" id="UP001480595">
    <property type="component" value="Unassembled WGS sequence"/>
</dbReference>
<organism evidence="1 2">
    <name type="scientific">Apiospora phragmitis</name>
    <dbReference type="NCBI Taxonomy" id="2905665"/>
    <lineage>
        <taxon>Eukaryota</taxon>
        <taxon>Fungi</taxon>
        <taxon>Dikarya</taxon>
        <taxon>Ascomycota</taxon>
        <taxon>Pezizomycotina</taxon>
        <taxon>Sordariomycetes</taxon>
        <taxon>Xylariomycetidae</taxon>
        <taxon>Amphisphaeriales</taxon>
        <taxon>Apiosporaceae</taxon>
        <taxon>Apiospora</taxon>
    </lineage>
</organism>
<comment type="caution">
    <text evidence="1">The sequence shown here is derived from an EMBL/GenBank/DDBJ whole genome shotgun (WGS) entry which is preliminary data.</text>
</comment>
<evidence type="ECO:0000313" key="1">
    <source>
        <dbReference type="EMBL" id="KAK8079277.1"/>
    </source>
</evidence>
<dbReference type="GeneID" id="92087556"/>
<gene>
    <name evidence="1" type="ORF">PG994_003084</name>
</gene>